<dbReference type="AlphaFoldDB" id="A0A4P2QMY1"/>
<organism evidence="2 3">
    <name type="scientific">Sorangium cellulosum</name>
    <name type="common">Polyangium cellulosum</name>
    <dbReference type="NCBI Taxonomy" id="56"/>
    <lineage>
        <taxon>Bacteria</taxon>
        <taxon>Pseudomonadati</taxon>
        <taxon>Myxococcota</taxon>
        <taxon>Polyangia</taxon>
        <taxon>Polyangiales</taxon>
        <taxon>Polyangiaceae</taxon>
        <taxon>Sorangium</taxon>
    </lineage>
</organism>
<gene>
    <name evidence="2" type="ORF">SOCE836_035680</name>
</gene>
<dbReference type="Proteomes" id="UP000295497">
    <property type="component" value="Chromosome"/>
</dbReference>
<protein>
    <submittedName>
        <fullName evidence="2">Uncharacterized protein</fullName>
    </submittedName>
</protein>
<name>A0A4P2QMY1_SORCE</name>
<sequence>MTVKQVHPNGLVTEWRHDGFGRLGLEIRPDGTQTAIALSRTKDGGPDRDAWRVVQRTTTTGGADSTVEVDSLGRPIRWFWYGPSVEGASRRSPTPPLSPDTPGDRQDRRGRAVTSRPEAGSCDGRAAVRACAYPSSERMPGALAWTSAAMFPGSWRFCLIFMCAFGISCHENVSERTGRTRPSWTRRCAWLACINVAIWLPWMRF</sequence>
<dbReference type="EMBL" id="CP012672">
    <property type="protein sequence ID" value="AUX31439.1"/>
    <property type="molecule type" value="Genomic_DNA"/>
</dbReference>
<evidence type="ECO:0000256" key="1">
    <source>
        <dbReference type="SAM" id="MobiDB-lite"/>
    </source>
</evidence>
<feature type="region of interest" description="Disordered" evidence="1">
    <location>
        <begin position="86"/>
        <end position="121"/>
    </location>
</feature>
<proteinExistence type="predicted"/>
<reference evidence="2 3" key="1">
    <citation type="submission" date="2015-09" db="EMBL/GenBank/DDBJ databases">
        <title>Sorangium comparison.</title>
        <authorList>
            <person name="Zaburannyi N."/>
            <person name="Bunk B."/>
            <person name="Overmann J."/>
            <person name="Mueller R."/>
        </authorList>
    </citation>
    <scope>NUCLEOTIDE SEQUENCE [LARGE SCALE GENOMIC DNA]</scope>
    <source>
        <strain evidence="2 3">So ce836</strain>
    </source>
</reference>
<accession>A0A4P2QMY1</accession>
<evidence type="ECO:0000313" key="3">
    <source>
        <dbReference type="Proteomes" id="UP000295497"/>
    </source>
</evidence>
<evidence type="ECO:0000313" key="2">
    <source>
        <dbReference type="EMBL" id="AUX31439.1"/>
    </source>
</evidence>